<evidence type="ECO:0000313" key="2">
    <source>
        <dbReference type="EMBL" id="KAA1116761.1"/>
    </source>
</evidence>
<name>A0A5B0QTZ3_PUCGR</name>
<dbReference type="Proteomes" id="UP000325313">
    <property type="component" value="Unassembled WGS sequence"/>
</dbReference>
<reference evidence="2 3" key="1">
    <citation type="submission" date="2019-05" db="EMBL/GenBank/DDBJ databases">
        <title>Emergence of the Ug99 lineage of the wheat stem rust pathogen through somatic hybridization.</title>
        <authorList>
            <person name="Li F."/>
            <person name="Upadhyaya N.M."/>
            <person name="Sperschneider J."/>
            <person name="Matny O."/>
            <person name="Nguyen-Phuc H."/>
            <person name="Mago R."/>
            <person name="Raley C."/>
            <person name="Miller M.E."/>
            <person name="Silverstein K.A.T."/>
            <person name="Henningsen E."/>
            <person name="Hirsch C.D."/>
            <person name="Visser B."/>
            <person name="Pretorius Z.A."/>
            <person name="Steffenson B.J."/>
            <person name="Schwessinger B."/>
            <person name="Dodds P.N."/>
            <person name="Figueroa M."/>
        </authorList>
    </citation>
    <scope>NUCLEOTIDE SEQUENCE [LARGE SCALE GENOMIC DNA]</scope>
    <source>
        <strain evidence="2 3">Ug99</strain>
    </source>
</reference>
<gene>
    <name evidence="2" type="ORF">PGTUg99_014196</name>
</gene>
<feature type="compositionally biased region" description="Polar residues" evidence="1">
    <location>
        <begin position="27"/>
        <end position="49"/>
    </location>
</feature>
<evidence type="ECO:0000313" key="3">
    <source>
        <dbReference type="Proteomes" id="UP000325313"/>
    </source>
</evidence>
<comment type="caution">
    <text evidence="2">The sequence shown here is derived from an EMBL/GenBank/DDBJ whole genome shotgun (WGS) entry which is preliminary data.</text>
</comment>
<dbReference type="AlphaFoldDB" id="A0A5B0QTZ3"/>
<feature type="region of interest" description="Disordered" evidence="1">
    <location>
        <begin position="1"/>
        <end position="56"/>
    </location>
</feature>
<proteinExistence type="predicted"/>
<protein>
    <submittedName>
        <fullName evidence="2">Uncharacterized protein</fullName>
    </submittedName>
</protein>
<sequence length="138" mass="15005">MPPKDHNDSRANQDGWSKNIDMEEIDSSGSTVDRSHTPVQSDFSNNPPLNKSRHNPENGFFKAIAEVLANRNPDGTMMSSLAITFVTTASIGFTIGKLPPIHPPSNGPKIVSMVQFGYNPLGRSKPSSSSSYIASKFR</sequence>
<accession>A0A5B0QTZ3</accession>
<evidence type="ECO:0000256" key="1">
    <source>
        <dbReference type="SAM" id="MobiDB-lite"/>
    </source>
</evidence>
<organism evidence="2 3">
    <name type="scientific">Puccinia graminis f. sp. tritici</name>
    <dbReference type="NCBI Taxonomy" id="56615"/>
    <lineage>
        <taxon>Eukaryota</taxon>
        <taxon>Fungi</taxon>
        <taxon>Dikarya</taxon>
        <taxon>Basidiomycota</taxon>
        <taxon>Pucciniomycotina</taxon>
        <taxon>Pucciniomycetes</taxon>
        <taxon>Pucciniales</taxon>
        <taxon>Pucciniaceae</taxon>
        <taxon>Puccinia</taxon>
    </lineage>
</organism>
<feature type="compositionally biased region" description="Basic and acidic residues" evidence="1">
    <location>
        <begin position="1"/>
        <end position="11"/>
    </location>
</feature>
<dbReference type="EMBL" id="VDEP01000270">
    <property type="protein sequence ID" value="KAA1116761.1"/>
    <property type="molecule type" value="Genomic_DNA"/>
</dbReference>